<feature type="domain" description="Outer membrane protein beta-barrel" evidence="2">
    <location>
        <begin position="39"/>
        <end position="268"/>
    </location>
</feature>
<name>A0A068FQ52_9ZZZZ</name>
<protein>
    <submittedName>
        <fullName evidence="3">Opacity protein</fullName>
    </submittedName>
</protein>
<dbReference type="EMBL" id="KJ769136">
    <property type="protein sequence ID" value="AID69697.1"/>
    <property type="molecule type" value="Genomic_DNA"/>
</dbReference>
<keyword evidence="1" id="KW-0732">Signal</keyword>
<dbReference type="Pfam" id="PF13505">
    <property type="entry name" value="OMP_b-brl"/>
    <property type="match status" value="1"/>
</dbReference>
<evidence type="ECO:0000259" key="2">
    <source>
        <dbReference type="Pfam" id="PF13505"/>
    </source>
</evidence>
<reference evidence="3" key="1">
    <citation type="submission" date="2014-04" db="EMBL/GenBank/DDBJ databases">
        <authorList>
            <person name="Felczykowska A."/>
            <person name="Dydecka A."/>
            <person name="Bohdanowicz M."/>
            <person name="Gasior T."/>
            <person name="Sobon M."/>
            <person name="Kobos J."/>
            <person name="Bloch S."/>
            <person name="Nejman-Falenczyk B."/>
            <person name="Wegrzyn G."/>
        </authorList>
    </citation>
    <scope>NUCLEOTIDE SEQUENCE</scope>
</reference>
<accession>A0A068FQ52</accession>
<proteinExistence type="predicted"/>
<dbReference type="InterPro" id="IPR011250">
    <property type="entry name" value="OMP/PagP_B-barrel"/>
</dbReference>
<dbReference type="Gene3D" id="2.40.160.20">
    <property type="match status" value="1"/>
</dbReference>
<organism evidence="3">
    <name type="scientific">uncultured organism</name>
    <dbReference type="NCBI Taxonomy" id="155900"/>
    <lineage>
        <taxon>unclassified sequences</taxon>
        <taxon>environmental samples</taxon>
    </lineage>
</organism>
<dbReference type="InterPro" id="IPR027385">
    <property type="entry name" value="Beta-barrel_OMP"/>
</dbReference>
<dbReference type="AlphaFoldDB" id="A0A068FQ52"/>
<dbReference type="SUPFAM" id="SSF56925">
    <property type="entry name" value="OMPA-like"/>
    <property type="match status" value="1"/>
</dbReference>
<sequence length="289" mass="30406">MESTMKKIMLASVALVLGGAGTASAADALPPIVEAPYVEAPVTHKVEAASGWYLRGDAGYSWNKIDNPQFFQGSNANYVGFASSDLRGSYSVGVGVGYQVRSYLRTDLTLDYFSKADFTGSTRGGGAAAGACVGACTSRDYSSVSGMSLLANAYVDFYKHGRFTLYGGAGIGGTYVKWDGLSNTSCSDANPALCDATVNHSGHSSWRFTYALMAGASIDVTCNLKADIGYRYRNISGGKMFGYALGGGPGYDNGFSSHEARGGLRYSFGGCAQEEVYVEPAPIMPVVYK</sequence>
<evidence type="ECO:0000313" key="3">
    <source>
        <dbReference type="EMBL" id="AID69697.1"/>
    </source>
</evidence>
<evidence type="ECO:0000256" key="1">
    <source>
        <dbReference type="ARBA" id="ARBA00022729"/>
    </source>
</evidence>
<gene>
    <name evidence="3" type="primary">opaP</name>
</gene>